<gene>
    <name evidence="1" type="ORF">CAEBREN_05491</name>
</gene>
<name>G0P032_CAEBE</name>
<keyword evidence="2" id="KW-1185">Reference proteome</keyword>
<dbReference type="Proteomes" id="UP000008068">
    <property type="component" value="Unassembled WGS sequence"/>
</dbReference>
<dbReference type="EMBL" id="GL379995">
    <property type="protein sequence ID" value="EGT41415.1"/>
    <property type="molecule type" value="Genomic_DNA"/>
</dbReference>
<organism evidence="2">
    <name type="scientific">Caenorhabditis brenneri</name>
    <name type="common">Nematode worm</name>
    <dbReference type="NCBI Taxonomy" id="135651"/>
    <lineage>
        <taxon>Eukaryota</taxon>
        <taxon>Metazoa</taxon>
        <taxon>Ecdysozoa</taxon>
        <taxon>Nematoda</taxon>
        <taxon>Chromadorea</taxon>
        <taxon>Rhabditida</taxon>
        <taxon>Rhabditina</taxon>
        <taxon>Rhabditomorpha</taxon>
        <taxon>Rhabditoidea</taxon>
        <taxon>Rhabditidae</taxon>
        <taxon>Peloderinae</taxon>
        <taxon>Caenorhabditis</taxon>
    </lineage>
</organism>
<reference evidence="2" key="1">
    <citation type="submission" date="2011-07" db="EMBL/GenBank/DDBJ databases">
        <authorList>
            <consortium name="Caenorhabditis brenneri Sequencing and Analysis Consortium"/>
            <person name="Wilson R.K."/>
        </authorList>
    </citation>
    <scope>NUCLEOTIDE SEQUENCE [LARGE SCALE GENOMIC DNA]</scope>
    <source>
        <strain evidence="2">PB2801</strain>
    </source>
</reference>
<dbReference type="AlphaFoldDB" id="G0P032"/>
<accession>G0P032</accession>
<dbReference type="InParanoid" id="G0P032"/>
<evidence type="ECO:0000313" key="1">
    <source>
        <dbReference type="EMBL" id="EGT41415.1"/>
    </source>
</evidence>
<evidence type="ECO:0000313" key="2">
    <source>
        <dbReference type="Proteomes" id="UP000008068"/>
    </source>
</evidence>
<proteinExistence type="predicted"/>
<dbReference type="HOGENOM" id="CLU_1961511_0_0_1"/>
<protein>
    <submittedName>
        <fullName evidence="1">Uncharacterized protein</fullName>
    </submittedName>
</protein>
<sequence>MFYSEDEESLVVLNSKKPVLIFYIIDKIGDFVNRRGYNKWTQFIEQHSPKWKIYFKEKNETTWCIYYNGETFSNCYVYSSKEYKCGYPYFCNRSDVYFHHLDYHMNRCLTHPENMHLTYEEYSRFLNQ</sequence>